<keyword evidence="2" id="KW-1185">Reference proteome</keyword>
<comment type="caution">
    <text evidence="1">The sequence shown here is derived from an EMBL/GenBank/DDBJ whole genome shotgun (WGS) entry which is preliminary data.</text>
</comment>
<protein>
    <submittedName>
        <fullName evidence="1">Uncharacterized protein</fullName>
    </submittedName>
</protein>
<dbReference type="EMBL" id="JANRMS010000052">
    <property type="protein sequence ID" value="KAJ3548302.1"/>
    <property type="molecule type" value="Genomic_DNA"/>
</dbReference>
<accession>A0ACC1SXN3</accession>
<organism evidence="1 2">
    <name type="scientific">Fusarium decemcellulare</name>
    <dbReference type="NCBI Taxonomy" id="57161"/>
    <lineage>
        <taxon>Eukaryota</taxon>
        <taxon>Fungi</taxon>
        <taxon>Dikarya</taxon>
        <taxon>Ascomycota</taxon>
        <taxon>Pezizomycotina</taxon>
        <taxon>Sordariomycetes</taxon>
        <taxon>Hypocreomycetidae</taxon>
        <taxon>Hypocreales</taxon>
        <taxon>Nectriaceae</taxon>
        <taxon>Fusarium</taxon>
        <taxon>Fusarium decemcellulare species complex</taxon>
    </lineage>
</organism>
<evidence type="ECO:0000313" key="2">
    <source>
        <dbReference type="Proteomes" id="UP001148629"/>
    </source>
</evidence>
<proteinExistence type="predicted"/>
<evidence type="ECO:0000313" key="1">
    <source>
        <dbReference type="EMBL" id="KAJ3548302.1"/>
    </source>
</evidence>
<gene>
    <name evidence="1" type="ORF">NM208_g1076</name>
</gene>
<sequence length="157" mass="16755">MAGDGVVFFIFRLFLLNQILGKVPRPTASFEGKTVIITGSNTGIGFEAARHVIKLGAARLILAVRSTEKGEAAKRTLQESTGCDPAILEVWALDLANYASVKAFAARANAELPRIDALIENAGIASEKWSWAEDNESMVTVNIISTFFVGSAAPTEA</sequence>
<dbReference type="Proteomes" id="UP001148629">
    <property type="component" value="Unassembled WGS sequence"/>
</dbReference>
<name>A0ACC1SXN3_9HYPO</name>
<reference evidence="1" key="1">
    <citation type="submission" date="2022-08" db="EMBL/GenBank/DDBJ databases">
        <title>Genome Sequence of Fusarium decemcellulare.</title>
        <authorList>
            <person name="Buettner E."/>
        </authorList>
    </citation>
    <scope>NUCLEOTIDE SEQUENCE</scope>
    <source>
        <strain evidence="1">Babe19</strain>
    </source>
</reference>